<evidence type="ECO:0000313" key="1">
    <source>
        <dbReference type="EMBL" id="MPM50071.1"/>
    </source>
</evidence>
<evidence type="ECO:0008006" key="2">
    <source>
        <dbReference type="Google" id="ProtNLM"/>
    </source>
</evidence>
<protein>
    <recommendedName>
        <fullName evidence="2">HD domain-containing protein</fullName>
    </recommendedName>
</protein>
<proteinExistence type="predicted"/>
<dbReference type="PIRSF" id="PIRSF035170">
    <property type="entry name" value="HD_phosphohydro"/>
    <property type="match status" value="1"/>
</dbReference>
<dbReference type="AlphaFoldDB" id="A0A645ACR2"/>
<reference evidence="1" key="1">
    <citation type="submission" date="2019-08" db="EMBL/GenBank/DDBJ databases">
        <authorList>
            <person name="Kucharzyk K."/>
            <person name="Murdoch R.W."/>
            <person name="Higgins S."/>
            <person name="Loffler F."/>
        </authorList>
    </citation>
    <scope>NUCLEOTIDE SEQUENCE</scope>
</reference>
<sequence length="175" mass="19120">MDGLVADLRHGADPGRTLRLAAWFHDAVYECRPGEDEEASAQLAERSLDGLVPAAEVAEVARLVRLTADHTPADDDPAGNVLVDADLAILGADDARYLEYSRQVRAEYQRVSAEDFRRGRLAVLQHLDGLDPLYRTRPARAWWTDPAHTNIAAEQHRLEQQAPPDAAPGAAPAAE</sequence>
<gene>
    <name evidence="1" type="ORF">SDC9_96805</name>
</gene>
<dbReference type="EMBL" id="VSSQ01012800">
    <property type="protein sequence ID" value="MPM50071.1"/>
    <property type="molecule type" value="Genomic_DNA"/>
</dbReference>
<dbReference type="Gene3D" id="1.10.3210.10">
    <property type="entry name" value="Hypothetical protein af1432"/>
    <property type="match status" value="1"/>
</dbReference>
<comment type="caution">
    <text evidence="1">The sequence shown here is derived from an EMBL/GenBank/DDBJ whole genome shotgun (WGS) entry which is preliminary data.</text>
</comment>
<dbReference type="InterPro" id="IPR009218">
    <property type="entry name" value="HD_phosphohydro"/>
</dbReference>
<dbReference type="PANTHER" id="PTHR21174">
    <property type="match status" value="1"/>
</dbReference>
<dbReference type="SUPFAM" id="SSF109604">
    <property type="entry name" value="HD-domain/PDEase-like"/>
    <property type="match status" value="1"/>
</dbReference>
<organism evidence="1">
    <name type="scientific">bioreactor metagenome</name>
    <dbReference type="NCBI Taxonomy" id="1076179"/>
    <lineage>
        <taxon>unclassified sequences</taxon>
        <taxon>metagenomes</taxon>
        <taxon>ecological metagenomes</taxon>
    </lineage>
</organism>
<dbReference type="PANTHER" id="PTHR21174:SF0">
    <property type="entry name" value="HD PHOSPHOHYDROLASE FAMILY PROTEIN-RELATED"/>
    <property type="match status" value="1"/>
</dbReference>
<accession>A0A645ACR2</accession>
<name>A0A645ACR2_9ZZZZ</name>